<feature type="region of interest" description="Disordered" evidence="4">
    <location>
        <begin position="319"/>
        <end position="351"/>
    </location>
</feature>
<protein>
    <submittedName>
        <fullName evidence="5">Superkiller protein 3</fullName>
    </submittedName>
</protein>
<comment type="caution">
    <text evidence="5">The sequence shown here is derived from an EMBL/GenBank/DDBJ whole genome shotgun (WGS) entry which is preliminary data.</text>
</comment>
<feature type="repeat" description="TPR" evidence="3">
    <location>
        <begin position="985"/>
        <end position="1018"/>
    </location>
</feature>
<proteinExistence type="predicted"/>
<dbReference type="PROSITE" id="PS50005">
    <property type="entry name" value="TPR"/>
    <property type="match status" value="4"/>
</dbReference>
<feature type="compositionally biased region" description="Polar residues" evidence="4">
    <location>
        <begin position="1421"/>
        <end position="1434"/>
    </location>
</feature>
<feature type="repeat" description="TPR" evidence="3">
    <location>
        <begin position="458"/>
        <end position="491"/>
    </location>
</feature>
<dbReference type="OrthoDB" id="421075at2759"/>
<dbReference type="Pfam" id="PF08700">
    <property type="entry name" value="VPS51_Exo84_N"/>
    <property type="match status" value="1"/>
</dbReference>
<dbReference type="Pfam" id="PF13432">
    <property type="entry name" value="TPR_16"/>
    <property type="match status" value="2"/>
</dbReference>
<evidence type="ECO:0000256" key="4">
    <source>
        <dbReference type="SAM" id="MobiDB-lite"/>
    </source>
</evidence>
<evidence type="ECO:0000256" key="1">
    <source>
        <dbReference type="ARBA" id="ARBA00022737"/>
    </source>
</evidence>
<keyword evidence="6" id="KW-1185">Reference proteome</keyword>
<keyword evidence="1" id="KW-0677">Repeat</keyword>
<feature type="repeat" description="TPR" evidence="3">
    <location>
        <begin position="656"/>
        <end position="689"/>
    </location>
</feature>
<dbReference type="SUPFAM" id="SSF48452">
    <property type="entry name" value="TPR-like"/>
    <property type="match status" value="4"/>
</dbReference>
<feature type="compositionally biased region" description="Acidic residues" evidence="4">
    <location>
        <begin position="336"/>
        <end position="346"/>
    </location>
</feature>
<evidence type="ECO:0000256" key="2">
    <source>
        <dbReference type="ARBA" id="ARBA00022803"/>
    </source>
</evidence>
<dbReference type="Gene3D" id="1.25.40.10">
    <property type="entry name" value="Tetratricopeptide repeat domain"/>
    <property type="match status" value="5"/>
</dbReference>
<dbReference type="InterPro" id="IPR019734">
    <property type="entry name" value="TPR_rpt"/>
</dbReference>
<evidence type="ECO:0000313" key="5">
    <source>
        <dbReference type="EMBL" id="KKF96827.1"/>
    </source>
</evidence>
<dbReference type="Pfam" id="PF18833">
    <property type="entry name" value="TPR_22"/>
    <property type="match status" value="1"/>
</dbReference>
<dbReference type="SMART" id="SM00028">
    <property type="entry name" value="TPR"/>
    <property type="match status" value="12"/>
</dbReference>
<dbReference type="InterPro" id="IPR039226">
    <property type="entry name" value="Ski3/TTC37"/>
</dbReference>
<dbReference type="PANTHER" id="PTHR15704">
    <property type="entry name" value="SUPERKILLER 3 PROTEIN-RELATED"/>
    <property type="match status" value="1"/>
</dbReference>
<feature type="repeat" description="TPR" evidence="3">
    <location>
        <begin position="37"/>
        <end position="70"/>
    </location>
</feature>
<dbReference type="PANTHER" id="PTHR15704:SF7">
    <property type="entry name" value="SUPERKILLER COMPLEX PROTEIN 3"/>
    <property type="match status" value="1"/>
</dbReference>
<organism evidence="5 6">
    <name type="scientific">Ceratocystis fimbriata f. sp. platani</name>
    <dbReference type="NCBI Taxonomy" id="88771"/>
    <lineage>
        <taxon>Eukaryota</taxon>
        <taxon>Fungi</taxon>
        <taxon>Dikarya</taxon>
        <taxon>Ascomycota</taxon>
        <taxon>Pezizomycotina</taxon>
        <taxon>Sordariomycetes</taxon>
        <taxon>Hypocreomycetidae</taxon>
        <taxon>Microascales</taxon>
        <taxon>Ceratocystidaceae</taxon>
        <taxon>Ceratocystis</taxon>
    </lineage>
</organism>
<dbReference type="Pfam" id="PF14559">
    <property type="entry name" value="TPR_19"/>
    <property type="match status" value="1"/>
</dbReference>
<sequence length="1684" mass="187699">MATKAQLKALNELIKKEQYTQAISQAREIIARDGNQANAHLLLGFALEKTEQFDEAEAAYKTAALLVPKLPAAWQGMCKLAQRQGAKRLDLFKEALESLIPIFADAEEYPKAREILERYMDLARNSDNKMDYVEALELTCPDNAAYPSLEGLVERPIVTYDKMITIIETEEKKTINRLIGERRTRLGAVFKTVSQETKCEVFAQSKREHYLRQAINWCSEDDVRRSYEERLFQHCLEKLTVLKGGPEKDVAREKVLECANGMVVVKHPCRLGWEIALDWQDHKELTDYDVNILREYCRFFPDSDLAKVITGFLTSQLSPFPPEKTNSSPEPKREDDGDSSSSDDDNGGVSTLVIPTTEADRVVIMTNGIASSESLLAYRLVGAYYQYLEEWEMCAELMRKAIGYAATETERCGMSFLETIDTYRIFLGTALVYYQSPRNHPEAMKLFEAVMDRDPKSTAAMIGTGLIFEEEEEFEKASDFLTRALKCDPTNIKVLSEAGWVRAMMGQYDLAEVELRHCLELFQNEKRKDLNNELIAQIQYRIGFCIWNRDPSFAARKSRKGAHAYFLAALKSDLNHAPSYTILGLYYADYAGDKKRARRCFQKALELSANEVVSAERLAHSYADDGDWEKVELIARRTVESGKVKPLPGSKRAGISWPFAAIGTACLSKHEYPEAIASFQTALRISPKDYHSWVSLGEGYYRSGRHVAAIKAIMHAQSLEAERSIGELGDTWFTQYLLANIKRELGQYDSAIELYREIYKTHTDEHGIINSLLQTLVDAALDAIEKALFGRAAQLARDVIELGKTVAPLVDKSFNFWKSMGDACSVFASVKSRIGEFPIANIGHIVNTHVATKESDNLFSEYDHINAEQLPVSDEGEPLLKCLHFMIVCQKRAIYVSASDAHAQAVAYYNLGWAEYKAHTCLPLQDRGKPSKFQKAAVRAFKRAIELEAKNSEFWNALGVVTSQINPRVAQHAFVRSLYLDERNSTTWTNLGTLALMNNDLETASAAFTRAQSNDPDYANAWMGHGYIYKLLDDEDEFRGQVKHAMSLSTSSNLAVRQQFGTLMFDHILKTPDSKLDVSVLVETLFALGQAKALDPDELMYTHMYTLIQERLYDHARAVQSLDLLCSTVEAQFEATEDPELLGRFVIAKADLARSYLASQDYENAIEAGEMAISLTDEVSEQELTTEQRSKARLSAHLTVGLAHYFNRDVDSAVGNLQYALEETNGSPDAVCLLAQILWATGTAENRDLARDKLFGVVNAVSNHVPSRLLLAVISVLDDDRESLAAVVADLNVMRMTAGFDEAMYKNIGNALAAIEALKPGRTLDDVKEQMQTDIMLHPSLPHGWIKLSEIVSSDATQLAQASVSVALKGAPPRGNLCAKDVALAYASTKNAADAQLAVFMAPWVMDGWQSLAEAVVRGSSRPSIDTPRSSANSPVLPPAGLAPAGTAPLTTSKRKNRAALREYYNLQRGPSPVSSIQPDPDGLQSEVDFGELDAPKFDSAAYVRKVSEELGLEELLKVYTKILGEIRALDAEKKALVYDNYNKLIAATETIRKMRANMDPLNPIASTLDPKMAQICEQVSVIRQSLQASIPEPNSETDHSQRMRQIASDVLNVPARLRYLVGKHDVEAAEKEWELPRKLLLNWKEKGIGGEEVCKLLEEGDGIIREAATEGSRGEGDDSASED</sequence>
<keyword evidence="2 3" id="KW-0802">TPR repeat</keyword>
<dbReference type="GO" id="GO:0006401">
    <property type="term" value="P:RNA catabolic process"/>
    <property type="evidence" value="ECO:0007669"/>
    <property type="project" value="InterPro"/>
</dbReference>
<feature type="compositionally biased region" description="Low complexity" evidence="4">
    <location>
        <begin position="1439"/>
        <end position="1452"/>
    </location>
</feature>
<dbReference type="InterPro" id="IPR011990">
    <property type="entry name" value="TPR-like_helical_dom_sf"/>
</dbReference>
<dbReference type="Proteomes" id="UP000034841">
    <property type="component" value="Unassembled WGS sequence"/>
</dbReference>
<name>A0A0F8D258_CERFI</name>
<gene>
    <name evidence="5" type="primary">ski3</name>
    <name evidence="5" type="ORF">CFO_g800</name>
</gene>
<dbReference type="Pfam" id="PF13181">
    <property type="entry name" value="TPR_8"/>
    <property type="match status" value="2"/>
</dbReference>
<reference evidence="5 6" key="1">
    <citation type="submission" date="2015-04" db="EMBL/GenBank/DDBJ databases">
        <title>Genome sequence of Ceratocystis platani, a major pathogen of plane trees.</title>
        <authorList>
            <person name="Belbahri L."/>
        </authorList>
    </citation>
    <scope>NUCLEOTIDE SEQUENCE [LARGE SCALE GENOMIC DNA]</scope>
    <source>
        <strain evidence="5 6">CFO</strain>
    </source>
</reference>
<dbReference type="InterPro" id="IPR040962">
    <property type="entry name" value="TPR_22"/>
</dbReference>
<dbReference type="EMBL" id="LBBL01000027">
    <property type="protein sequence ID" value="KKF96827.1"/>
    <property type="molecule type" value="Genomic_DNA"/>
</dbReference>
<dbReference type="GO" id="GO:0055087">
    <property type="term" value="C:Ski complex"/>
    <property type="evidence" value="ECO:0007669"/>
    <property type="project" value="InterPro"/>
</dbReference>
<evidence type="ECO:0000256" key="3">
    <source>
        <dbReference type="PROSITE-ProRule" id="PRU00339"/>
    </source>
</evidence>
<feature type="region of interest" description="Disordered" evidence="4">
    <location>
        <begin position="1421"/>
        <end position="1453"/>
    </location>
</feature>
<feature type="compositionally biased region" description="Polar residues" evidence="4">
    <location>
        <begin position="319"/>
        <end position="329"/>
    </location>
</feature>
<accession>A0A0F8D258</accession>
<evidence type="ECO:0000313" key="6">
    <source>
        <dbReference type="Proteomes" id="UP000034841"/>
    </source>
</evidence>